<feature type="compositionally biased region" description="Polar residues" evidence="1">
    <location>
        <begin position="191"/>
        <end position="201"/>
    </location>
</feature>
<keyword evidence="3" id="KW-1185">Reference proteome</keyword>
<proteinExistence type="predicted"/>
<dbReference type="EMBL" id="JAQQAF010000009">
    <property type="protein sequence ID" value="KAJ8461348.1"/>
    <property type="molecule type" value="Genomic_DNA"/>
</dbReference>
<reference evidence="2 3" key="1">
    <citation type="submission" date="2022-12" db="EMBL/GenBank/DDBJ databases">
        <title>Chromosome-scale assembly of the Ensete ventricosum genome.</title>
        <authorList>
            <person name="Dussert Y."/>
            <person name="Stocks J."/>
            <person name="Wendawek A."/>
            <person name="Woldeyes F."/>
            <person name="Nichols R.A."/>
            <person name="Borrell J.S."/>
        </authorList>
    </citation>
    <scope>NUCLEOTIDE SEQUENCE [LARGE SCALE GENOMIC DNA]</scope>
    <source>
        <strain evidence="3">cv. Maze</strain>
        <tissue evidence="2">Seeds</tissue>
    </source>
</reference>
<evidence type="ECO:0000256" key="1">
    <source>
        <dbReference type="SAM" id="MobiDB-lite"/>
    </source>
</evidence>
<dbReference type="PANTHER" id="PTHR31865:SF3">
    <property type="entry name" value="PHOSPHODIESTERASE EPSILON-1, PUTATIVE (DUF1685)-RELATED"/>
    <property type="match status" value="1"/>
</dbReference>
<organism evidence="2 3">
    <name type="scientific">Ensete ventricosum</name>
    <name type="common">Abyssinian banana</name>
    <name type="synonym">Musa ensete</name>
    <dbReference type="NCBI Taxonomy" id="4639"/>
    <lineage>
        <taxon>Eukaryota</taxon>
        <taxon>Viridiplantae</taxon>
        <taxon>Streptophyta</taxon>
        <taxon>Embryophyta</taxon>
        <taxon>Tracheophyta</taxon>
        <taxon>Spermatophyta</taxon>
        <taxon>Magnoliopsida</taxon>
        <taxon>Liliopsida</taxon>
        <taxon>Zingiberales</taxon>
        <taxon>Musaceae</taxon>
        <taxon>Ensete</taxon>
    </lineage>
</organism>
<dbReference type="AlphaFoldDB" id="A0AAV8PWL0"/>
<feature type="compositionally biased region" description="Basic and acidic residues" evidence="1">
    <location>
        <begin position="90"/>
        <end position="105"/>
    </location>
</feature>
<dbReference type="InterPro" id="IPR012881">
    <property type="entry name" value="DUF1685"/>
</dbReference>
<name>A0AAV8PWL0_ENSVE</name>
<sequence>MKNNTVMNRLLHVCSSSSFDSEAEERGVVEASTWNDASGIVTCLSINTRTLLSKQFSTRDTQIEVKWEKRRRQILHRRRITVGSDGDGGGAKEEEQGGEGEEMRPSARTRSLTDEDLDELRGSIELGFGFNEEKGGHDLCDTLPALNLYFAVNREFSEPPKLQPLPSPDSTPVATSSWSTLCRIPRPPSPNEASQPGSTDSWKICNPGDSPQHVKTRLRHWAQAVACSVRQSC</sequence>
<accession>A0AAV8PWL0</accession>
<dbReference type="Proteomes" id="UP001222027">
    <property type="component" value="Unassembled WGS sequence"/>
</dbReference>
<evidence type="ECO:0000313" key="2">
    <source>
        <dbReference type="EMBL" id="KAJ8461348.1"/>
    </source>
</evidence>
<protein>
    <submittedName>
        <fullName evidence="2">Uncharacterized protein</fullName>
    </submittedName>
</protein>
<feature type="region of interest" description="Disordered" evidence="1">
    <location>
        <begin position="160"/>
        <end position="209"/>
    </location>
</feature>
<dbReference type="Pfam" id="PF07939">
    <property type="entry name" value="DUF1685"/>
    <property type="match status" value="1"/>
</dbReference>
<feature type="compositionally biased region" description="Polar residues" evidence="1">
    <location>
        <begin position="170"/>
        <end position="180"/>
    </location>
</feature>
<comment type="caution">
    <text evidence="2">The sequence shown here is derived from an EMBL/GenBank/DDBJ whole genome shotgun (WGS) entry which is preliminary data.</text>
</comment>
<dbReference type="PANTHER" id="PTHR31865">
    <property type="entry name" value="OSJNBA0071G03.3 PROTEIN"/>
    <property type="match status" value="1"/>
</dbReference>
<evidence type="ECO:0000313" key="3">
    <source>
        <dbReference type="Proteomes" id="UP001222027"/>
    </source>
</evidence>
<gene>
    <name evidence="2" type="ORF">OPV22_034274</name>
</gene>
<feature type="region of interest" description="Disordered" evidence="1">
    <location>
        <begin position="78"/>
        <end position="116"/>
    </location>
</feature>